<evidence type="ECO:0000313" key="1">
    <source>
        <dbReference type="EMBL" id="GIY20509.1"/>
    </source>
</evidence>
<sequence length="158" mass="17794">MKVMTSCSLVDRVTFNNSQIITPAIPFEMDRAWHASQSHLKTIDVTPDIQERKERGKGSDVTPYVIVSGQATKQRIYDSEANSRRRANSSGCSSKFLLLFQRCAQDYGWREVISAHGSDAAYKHGKFLKSVLFVVVIEDYSFYLFSKPCSILVSSKSV</sequence>
<dbReference type="EMBL" id="BPLQ01006180">
    <property type="protein sequence ID" value="GIY20509.1"/>
    <property type="molecule type" value="Genomic_DNA"/>
</dbReference>
<keyword evidence="2" id="KW-1185">Reference proteome</keyword>
<organism evidence="1 2">
    <name type="scientific">Caerostris darwini</name>
    <dbReference type="NCBI Taxonomy" id="1538125"/>
    <lineage>
        <taxon>Eukaryota</taxon>
        <taxon>Metazoa</taxon>
        <taxon>Ecdysozoa</taxon>
        <taxon>Arthropoda</taxon>
        <taxon>Chelicerata</taxon>
        <taxon>Arachnida</taxon>
        <taxon>Araneae</taxon>
        <taxon>Araneomorphae</taxon>
        <taxon>Entelegynae</taxon>
        <taxon>Araneoidea</taxon>
        <taxon>Araneidae</taxon>
        <taxon>Caerostris</taxon>
    </lineage>
</organism>
<evidence type="ECO:0000313" key="2">
    <source>
        <dbReference type="Proteomes" id="UP001054837"/>
    </source>
</evidence>
<dbReference type="Proteomes" id="UP001054837">
    <property type="component" value="Unassembled WGS sequence"/>
</dbReference>
<proteinExistence type="predicted"/>
<reference evidence="1 2" key="1">
    <citation type="submission" date="2021-06" db="EMBL/GenBank/DDBJ databases">
        <title>Caerostris darwini draft genome.</title>
        <authorList>
            <person name="Kono N."/>
            <person name="Arakawa K."/>
        </authorList>
    </citation>
    <scope>NUCLEOTIDE SEQUENCE [LARGE SCALE GENOMIC DNA]</scope>
</reference>
<protein>
    <submittedName>
        <fullName evidence="1">Uncharacterized protein</fullName>
    </submittedName>
</protein>
<dbReference type="AlphaFoldDB" id="A0AAV4RF04"/>
<comment type="caution">
    <text evidence="1">The sequence shown here is derived from an EMBL/GenBank/DDBJ whole genome shotgun (WGS) entry which is preliminary data.</text>
</comment>
<name>A0AAV4RF04_9ARAC</name>
<accession>A0AAV4RF04</accession>
<gene>
    <name evidence="1" type="ORF">CDAR_71391</name>
</gene>